<protein>
    <submittedName>
        <fullName evidence="4">Proline-rich protein 36-like</fullName>
    </submittedName>
</protein>
<evidence type="ECO:0000256" key="2">
    <source>
        <dbReference type="SAM" id="MobiDB-lite"/>
    </source>
</evidence>
<dbReference type="RefSeq" id="XP_019639838.1">
    <property type="nucleotide sequence ID" value="XM_019784279.1"/>
</dbReference>
<feature type="coiled-coil region" evidence="1">
    <location>
        <begin position="322"/>
        <end position="349"/>
    </location>
</feature>
<feature type="compositionally biased region" description="Low complexity" evidence="2">
    <location>
        <begin position="251"/>
        <end position="267"/>
    </location>
</feature>
<gene>
    <name evidence="4" type="primary">LOC109481692</name>
</gene>
<feature type="compositionally biased region" description="Polar residues" evidence="2">
    <location>
        <begin position="175"/>
        <end position="192"/>
    </location>
</feature>
<keyword evidence="1" id="KW-0175">Coiled coil</keyword>
<keyword evidence="3" id="KW-1185">Reference proteome</keyword>
<feature type="region of interest" description="Disordered" evidence="2">
    <location>
        <begin position="89"/>
        <end position="126"/>
    </location>
</feature>
<dbReference type="OrthoDB" id="10048864at2759"/>
<evidence type="ECO:0000313" key="3">
    <source>
        <dbReference type="Proteomes" id="UP000515135"/>
    </source>
</evidence>
<evidence type="ECO:0000313" key="4">
    <source>
        <dbReference type="RefSeq" id="XP_019639838.1"/>
    </source>
</evidence>
<proteinExistence type="predicted"/>
<feature type="compositionally biased region" description="Polar residues" evidence="2">
    <location>
        <begin position="208"/>
        <end position="250"/>
    </location>
</feature>
<dbReference type="KEGG" id="bbel:109481692"/>
<accession>A0A6P4ZSM0</accession>
<organism evidence="3 4">
    <name type="scientific">Branchiostoma belcheri</name>
    <name type="common">Amphioxus</name>
    <dbReference type="NCBI Taxonomy" id="7741"/>
    <lineage>
        <taxon>Eukaryota</taxon>
        <taxon>Metazoa</taxon>
        <taxon>Chordata</taxon>
        <taxon>Cephalochordata</taxon>
        <taxon>Leptocardii</taxon>
        <taxon>Amphioxiformes</taxon>
        <taxon>Branchiostomatidae</taxon>
        <taxon>Branchiostoma</taxon>
    </lineage>
</organism>
<name>A0A6P4ZSM0_BRABE</name>
<sequence>MDAQDLFGCNNSFLQLGGNSVLFGADFSPFDKFEDIPTDMDADTTADPFSEDQDDSSVLDLGTVLDIDPGTEENVWMFSQRLLSPLSSPSEIQLPPNHPSSPIVSPTAPPPPYSIATPCQPEETQARTNVSLRNCAGLTLRQLVSAPPNKPTTPQVVDLTSDSHESPVAPPLAAGSQSPLYPTPPSSAQASPRKSPPNTPFHFPSERSPPTENSTPSNIQSQTVESLVSVTPQCQSPASVSILSPPDSVQSNSSYTSSLPPSPSTSVCSLSSTEGLIQRAENTLTSAEIKARDQVKMAEVQAKTSRNYRRSLARSHDLDKLAGNLERENGELRDKIQSLTSEIALVRKNIVLVMAGKMPVK</sequence>
<dbReference type="AlphaFoldDB" id="A0A6P4ZSM0"/>
<reference evidence="4" key="1">
    <citation type="submission" date="2025-08" db="UniProtKB">
        <authorList>
            <consortium name="RefSeq"/>
        </authorList>
    </citation>
    <scope>IDENTIFICATION</scope>
    <source>
        <tissue evidence="4">Gonad</tissue>
    </source>
</reference>
<feature type="compositionally biased region" description="Low complexity" evidence="2">
    <location>
        <begin position="89"/>
        <end position="106"/>
    </location>
</feature>
<feature type="region of interest" description="Disordered" evidence="2">
    <location>
        <begin position="143"/>
        <end position="267"/>
    </location>
</feature>
<dbReference type="Proteomes" id="UP000515135">
    <property type="component" value="Unplaced"/>
</dbReference>
<dbReference type="GeneID" id="109481692"/>
<evidence type="ECO:0000256" key="1">
    <source>
        <dbReference type="SAM" id="Coils"/>
    </source>
</evidence>